<keyword evidence="1" id="KW-0004">4Fe-4S</keyword>
<organism evidence="7 8">
    <name type="scientific">Thermophilibacter immobilis</name>
    <dbReference type="NCBI Taxonomy" id="2779519"/>
    <lineage>
        <taxon>Bacteria</taxon>
        <taxon>Bacillati</taxon>
        <taxon>Actinomycetota</taxon>
        <taxon>Coriobacteriia</taxon>
        <taxon>Coriobacteriales</taxon>
        <taxon>Atopobiaceae</taxon>
        <taxon>Thermophilibacter</taxon>
    </lineage>
</organism>
<dbReference type="PANTHER" id="PTHR43687">
    <property type="entry name" value="ADENYLYLSULFATE REDUCTASE, BETA SUBUNIT"/>
    <property type="match status" value="1"/>
</dbReference>
<name>A0A7S7M7P9_9ACTN</name>
<dbReference type="InterPro" id="IPR017900">
    <property type="entry name" value="4Fe4S_Fe_S_CS"/>
</dbReference>
<dbReference type="Gene3D" id="3.30.70.20">
    <property type="match status" value="2"/>
</dbReference>
<feature type="region of interest" description="Disordered" evidence="5">
    <location>
        <begin position="1"/>
        <end position="21"/>
    </location>
</feature>
<dbReference type="PANTHER" id="PTHR43687:SF1">
    <property type="entry name" value="FERREDOXIN III"/>
    <property type="match status" value="1"/>
</dbReference>
<dbReference type="Pfam" id="PF13187">
    <property type="entry name" value="Fer4_9"/>
    <property type="match status" value="1"/>
</dbReference>
<dbReference type="KEGG" id="tio:INP52_07580"/>
<dbReference type="GO" id="GO:0051539">
    <property type="term" value="F:4 iron, 4 sulfur cluster binding"/>
    <property type="evidence" value="ECO:0007669"/>
    <property type="project" value="UniProtKB-KW"/>
</dbReference>
<sequence length="174" mass="18305">MSKAQGISKKNMGARRRTPRPSAFVRCGGGSPACEGGIVCEDGCTACGACVEACRFDAIHMNTKTGVAFVDRDACAGCGLCARQCPQGIIEMVTPDRTIRVRCANTSVAKESRQKCTTSCINCGICVRVCPADAMRLENNHAHVDYDACIACGMCATKCPRGAISDVFGIVAQN</sequence>
<dbReference type="SUPFAM" id="SSF54862">
    <property type="entry name" value="4Fe-4S ferredoxins"/>
    <property type="match status" value="1"/>
</dbReference>
<feature type="domain" description="4Fe-4S ferredoxin-type" evidence="6">
    <location>
        <begin position="140"/>
        <end position="169"/>
    </location>
</feature>
<evidence type="ECO:0000256" key="4">
    <source>
        <dbReference type="ARBA" id="ARBA00023014"/>
    </source>
</evidence>
<evidence type="ECO:0000256" key="3">
    <source>
        <dbReference type="ARBA" id="ARBA00023004"/>
    </source>
</evidence>
<evidence type="ECO:0000259" key="6">
    <source>
        <dbReference type="PROSITE" id="PS51379"/>
    </source>
</evidence>
<proteinExistence type="predicted"/>
<accession>A0A7S7M7P9</accession>
<feature type="domain" description="4Fe-4S ferredoxin-type" evidence="6">
    <location>
        <begin position="35"/>
        <end position="64"/>
    </location>
</feature>
<evidence type="ECO:0000256" key="2">
    <source>
        <dbReference type="ARBA" id="ARBA00022723"/>
    </source>
</evidence>
<evidence type="ECO:0000313" key="7">
    <source>
        <dbReference type="EMBL" id="QOY60267.1"/>
    </source>
</evidence>
<dbReference type="GO" id="GO:0046872">
    <property type="term" value="F:metal ion binding"/>
    <property type="evidence" value="ECO:0007669"/>
    <property type="project" value="UniProtKB-KW"/>
</dbReference>
<dbReference type="RefSeq" id="WP_194370544.1">
    <property type="nucleotide sequence ID" value="NZ_CP063767.1"/>
</dbReference>
<feature type="domain" description="4Fe-4S ferredoxin-type" evidence="6">
    <location>
        <begin position="66"/>
        <end position="95"/>
    </location>
</feature>
<feature type="domain" description="4Fe-4S ferredoxin-type" evidence="6">
    <location>
        <begin position="110"/>
        <end position="139"/>
    </location>
</feature>
<dbReference type="AlphaFoldDB" id="A0A7S7M7P9"/>
<dbReference type="InterPro" id="IPR050572">
    <property type="entry name" value="Fe-S_Ferredoxin"/>
</dbReference>
<keyword evidence="2" id="KW-0479">Metal-binding</keyword>
<dbReference type="Pfam" id="PF14697">
    <property type="entry name" value="Fer4_21"/>
    <property type="match status" value="1"/>
</dbReference>
<dbReference type="InterPro" id="IPR017896">
    <property type="entry name" value="4Fe4S_Fe-S-bd"/>
</dbReference>
<dbReference type="EMBL" id="CP063767">
    <property type="protein sequence ID" value="QOY60267.1"/>
    <property type="molecule type" value="Genomic_DNA"/>
</dbReference>
<gene>
    <name evidence="7" type="ORF">INP52_07580</name>
</gene>
<dbReference type="PROSITE" id="PS51379">
    <property type="entry name" value="4FE4S_FER_2"/>
    <property type="match status" value="4"/>
</dbReference>
<dbReference type="CDD" id="cd10549">
    <property type="entry name" value="MtMvhB_like"/>
    <property type="match status" value="1"/>
</dbReference>
<evidence type="ECO:0000256" key="1">
    <source>
        <dbReference type="ARBA" id="ARBA00022485"/>
    </source>
</evidence>
<evidence type="ECO:0000256" key="5">
    <source>
        <dbReference type="SAM" id="MobiDB-lite"/>
    </source>
</evidence>
<keyword evidence="4" id="KW-0411">Iron-sulfur</keyword>
<keyword evidence="8" id="KW-1185">Reference proteome</keyword>
<protein>
    <submittedName>
        <fullName evidence="7">4Fe-4S binding protein</fullName>
    </submittedName>
</protein>
<dbReference type="Proteomes" id="UP000593735">
    <property type="component" value="Chromosome"/>
</dbReference>
<keyword evidence="3" id="KW-0408">Iron</keyword>
<evidence type="ECO:0000313" key="8">
    <source>
        <dbReference type="Proteomes" id="UP000593735"/>
    </source>
</evidence>
<dbReference type="PROSITE" id="PS00198">
    <property type="entry name" value="4FE4S_FER_1"/>
    <property type="match status" value="1"/>
</dbReference>
<reference evidence="7 8" key="1">
    <citation type="submission" date="2020-10" db="EMBL/GenBank/DDBJ databases">
        <title>Olsenella immobilis sp.nov., isolated from the mud in a fermentation cellar used for the production of Chinese strong-flavoured liquor.</title>
        <authorList>
            <person name="Lu L."/>
        </authorList>
    </citation>
    <scope>NUCLEOTIDE SEQUENCE [LARGE SCALE GENOMIC DNA]</scope>
    <source>
        <strain evidence="7 8">LZLJ-2</strain>
    </source>
</reference>